<comment type="caution">
    <text evidence="2">The sequence shown here is derived from an EMBL/GenBank/DDBJ whole genome shotgun (WGS) entry which is preliminary data.</text>
</comment>
<evidence type="ECO:0000313" key="3">
    <source>
        <dbReference type="Proteomes" id="UP000291142"/>
    </source>
</evidence>
<dbReference type="SUPFAM" id="SSF49299">
    <property type="entry name" value="PKD domain"/>
    <property type="match status" value="1"/>
</dbReference>
<dbReference type="Proteomes" id="UP000291142">
    <property type="component" value="Unassembled WGS sequence"/>
</dbReference>
<dbReference type="InterPro" id="IPR000601">
    <property type="entry name" value="PKD_dom"/>
</dbReference>
<evidence type="ECO:0000259" key="1">
    <source>
        <dbReference type="PROSITE" id="PS50093"/>
    </source>
</evidence>
<dbReference type="PROSITE" id="PS50093">
    <property type="entry name" value="PKD"/>
    <property type="match status" value="1"/>
</dbReference>
<dbReference type="AlphaFoldDB" id="A0A4Q9FKY3"/>
<dbReference type="Gene3D" id="2.60.40.10">
    <property type="entry name" value="Immunoglobulins"/>
    <property type="match status" value="1"/>
</dbReference>
<dbReference type="NCBIfam" id="TIGR04131">
    <property type="entry name" value="Bac_Flav_CTERM"/>
    <property type="match status" value="1"/>
</dbReference>
<name>A0A4Q9FKY3_9FLAO</name>
<feature type="domain" description="PKD" evidence="1">
    <location>
        <begin position="432"/>
        <end position="462"/>
    </location>
</feature>
<dbReference type="Pfam" id="PF13585">
    <property type="entry name" value="CHU_C"/>
    <property type="match status" value="1"/>
</dbReference>
<dbReference type="SUPFAM" id="SSF82171">
    <property type="entry name" value="DPP6 N-terminal domain-like"/>
    <property type="match status" value="1"/>
</dbReference>
<dbReference type="InterPro" id="IPR026341">
    <property type="entry name" value="T9SS_type_B"/>
</dbReference>
<dbReference type="Pfam" id="PF18911">
    <property type="entry name" value="PKD_4"/>
    <property type="match status" value="1"/>
</dbReference>
<protein>
    <submittedName>
        <fullName evidence="2">T9SS type B sorting domain-containing protein</fullName>
    </submittedName>
</protein>
<proteinExistence type="predicted"/>
<accession>A0A4Q9FKY3</accession>
<reference evidence="2 3" key="1">
    <citation type="submission" date="2019-02" db="EMBL/GenBank/DDBJ databases">
        <title>Hyunsoonleella sp., isolated from marine sediment.</title>
        <authorList>
            <person name="Liu B.-T."/>
        </authorList>
    </citation>
    <scope>NUCLEOTIDE SEQUENCE [LARGE SCALE GENOMIC DNA]</scope>
    <source>
        <strain evidence="2 3">T58</strain>
    </source>
</reference>
<keyword evidence="3" id="KW-1185">Reference proteome</keyword>
<dbReference type="CDD" id="cd00146">
    <property type="entry name" value="PKD"/>
    <property type="match status" value="1"/>
</dbReference>
<organism evidence="2 3">
    <name type="scientific">Hyunsoonleella flava</name>
    <dbReference type="NCBI Taxonomy" id="2527939"/>
    <lineage>
        <taxon>Bacteria</taxon>
        <taxon>Pseudomonadati</taxon>
        <taxon>Bacteroidota</taxon>
        <taxon>Flavobacteriia</taxon>
        <taxon>Flavobacteriales</taxon>
        <taxon>Flavobacteriaceae</taxon>
    </lineage>
</organism>
<dbReference type="InterPro" id="IPR035986">
    <property type="entry name" value="PKD_dom_sf"/>
</dbReference>
<dbReference type="EMBL" id="SIRT01000002">
    <property type="protein sequence ID" value="TBN05478.1"/>
    <property type="molecule type" value="Genomic_DNA"/>
</dbReference>
<dbReference type="InterPro" id="IPR013783">
    <property type="entry name" value="Ig-like_fold"/>
</dbReference>
<gene>
    <name evidence="2" type="ORF">EYD45_04160</name>
</gene>
<sequence length="913" mass="102547">MFQRKTILTVALLLWSFLCFSQMETRNWYFGQNAGVSFRDARLTVLNNGAMDTPAGCSSISDRNGNLLFYTNGHTVWNRNHEIMENGEGLAGEIENIQSTIIVPVPGDDNRYYIFCTKTNGTITPLLNSGFYYGQVQFSNQNPLGEVTTRLSRISNANSGRVSAIHDIQSDTMKVLTFGKLNDDPGSKNDTFYIFTIDNTGLNRFPETITIPESDVQILSDQGAMKISPDGKKIALADTGGDNIHVFNFNANTSEINYDLGIKAGLLFDPLYSYGVEFSQDSQILYFTGVNFGNIGFLYKYLIYDNNPINEKIPLDVSSSHNYGDLQLASNGKIYVATYQKIPWDISNFGQNLPPNPISSIGVINDPEDKNGDGNSEYQALAIDLSSNASLQGLPNFVVSFLRNRIITEDKCVDEFFDFTTDSYIPVDSIFWDFGDGNTSTEISPTHQYITSGNFLVNATITYRNTPYRIQKIVEVFPKPILNPNEVLSQCDTDFDGVSLFNLENIGDRVLNKNRDFEYSFYRTSNDALTETNIISNAENYENTLPLEELFVKIVTPKGCSIIRNFFIETSNSNLFSAESIYTCEDSDNLTNNEIGRFDLLIKATDIKAEFGLPNTSKITFHTSFEDAQTKLNTLSNFHNTSSTTLWFRIETENNNCAGIGSFPAIVNTNISAEIEDLYTICYSTYDGAIFLDGNAVNDVWEWRDGSGAIISNDRNVRLSEAGNYSLTIYKTENGLTCSLTKNFEIRLPNVMSFREVTTENNQISISIQGFSDYEFSIDGETYFGSGDEYTFSNVEAGVYTVTVRDINDCEIPIETVVGFIGYPKFFTPNGDGINDYWKIKGVSPELYNFGEIHIYDRYGKSLFFMDLKTNLEGWDGTFNGQLLVANDYWFRAVLTDNENNTIVKTGHFTLKR</sequence>
<dbReference type="OrthoDB" id="9765926at2"/>
<evidence type="ECO:0000313" key="2">
    <source>
        <dbReference type="EMBL" id="TBN05478.1"/>
    </source>
</evidence>